<comment type="caution">
    <text evidence="11">The sequence shown here is derived from an EMBL/GenBank/DDBJ whole genome shotgun (WGS) entry which is preliminary data.</text>
</comment>
<dbReference type="NCBIfam" id="TIGR00728">
    <property type="entry name" value="OPT_sfam"/>
    <property type="match status" value="1"/>
</dbReference>
<name>A0AAX6MJQ8_9PEZI</name>
<feature type="compositionally biased region" description="Polar residues" evidence="9">
    <location>
        <begin position="1"/>
        <end position="13"/>
    </location>
</feature>
<evidence type="ECO:0000313" key="11">
    <source>
        <dbReference type="EMBL" id="KAK6952875.1"/>
    </source>
</evidence>
<feature type="transmembrane region" description="Helical" evidence="10">
    <location>
        <begin position="622"/>
        <end position="644"/>
    </location>
</feature>
<dbReference type="GO" id="GO:0035673">
    <property type="term" value="F:oligopeptide transmembrane transporter activity"/>
    <property type="evidence" value="ECO:0007669"/>
    <property type="project" value="InterPro"/>
</dbReference>
<feature type="transmembrane region" description="Helical" evidence="10">
    <location>
        <begin position="1529"/>
        <end position="1550"/>
    </location>
</feature>
<dbReference type="NCBIfam" id="TIGR00727">
    <property type="entry name" value="ISP4_OPT"/>
    <property type="match status" value="1"/>
</dbReference>
<gene>
    <name evidence="11" type="ORF">Daesc_005172</name>
</gene>
<organism evidence="11 12">
    <name type="scientific">Daldinia eschscholtzii</name>
    <dbReference type="NCBI Taxonomy" id="292717"/>
    <lineage>
        <taxon>Eukaryota</taxon>
        <taxon>Fungi</taxon>
        <taxon>Dikarya</taxon>
        <taxon>Ascomycota</taxon>
        <taxon>Pezizomycotina</taxon>
        <taxon>Sordariomycetes</taxon>
        <taxon>Xylariomycetidae</taxon>
        <taxon>Xylariales</taxon>
        <taxon>Hypoxylaceae</taxon>
        <taxon>Daldinia</taxon>
    </lineage>
</organism>
<feature type="transmembrane region" description="Helical" evidence="10">
    <location>
        <begin position="276"/>
        <end position="299"/>
    </location>
</feature>
<evidence type="ECO:0000256" key="2">
    <source>
        <dbReference type="ARBA" id="ARBA00008807"/>
    </source>
</evidence>
<evidence type="ECO:0000256" key="3">
    <source>
        <dbReference type="ARBA" id="ARBA00022448"/>
    </source>
</evidence>
<feature type="compositionally biased region" description="Basic and acidic residues" evidence="9">
    <location>
        <begin position="65"/>
        <end position="77"/>
    </location>
</feature>
<sequence>MGGTRSSVPSGTANRERTKDEDRNSDYGSDLDEASGEIRHRTRKSEEHSHRSPRDGAANGKKHHNPEWTESSDRNDNDYEEGEEYEHLLDPNLPDEETIELHRMDSGSLASFYDEAASKAGEENSPYEEVRAAVRNYDEDLPCNTLRAWSIGLTLVLVGASMNTLFSLRQPSIGLGALIAQIIAWPLGRAWEKVVPDRRIRIFGLGCDLNPGPFNIKEHSIIVVMASVSFSVAYATDIILAQLVFYKQNFGIIFQLVLTISTQSLGYGIAGMMRKFLVYPASMIWPGNLVAVALMNAMYEKHQAPDPSILGGRMPRYRWFGLVTLVSALYYFIPGYFAQFLSVFAFATWMAPQNPVVNQLFGGTTGLSLLPITFDWTQISGYIGSPLVFPWHAIANTTIGVVLFYIILATLFHYTGVWYAPFLPMSDSSTYDNTGGTYNVSRILTPQFTLDEEAYKAYSPIFISTTFALSYGLSFAAITALMVYTYLHHSKAIWDQYKDSTSEKPDIHMKLMQKYKEAPSWWYFSLFVIVLALAFVSVLAYPTNLTWWAFLLAVGISFAFSLPIGIIQAVTNHQIGLNVLTEFVYGYIQPGRPLALMLAQALSFVSDLKFGHYMKIPPRTMFMAQVVATTFSCFIQIAVLNFALNNIEGIYSGLLTFFVVGAAAPVIFWFAARRWPRSGAKYLMAPLIFGGAGSIPPATPLNYLSWGVVGYMFQYVIKKRHFRWWSRLNYLTSAGLDLGLALGTLVIFFVFTLNEIEAPRWWGNDVVTGTMDYQGKAIQVVLPPGETFGPAACCQASIVGLAFGTIHSVSNGVLLVLDFRFPDFSHSTDILECVEVKTKVIPKSTEPAFCRIDDLAPRGAFGFDRVDGDAKITTESDVGSEVTSTQAVIDIKGKFQRSDPGNYDKYDIVLQGGLSQSGNYPTADSVTWRLFKKRRYRTGVPSFLRTVMLVQLLDDFPRLSVEVTINAAVKSFNPFSFKRLQNAVPAVFDVDTELSRGEYWRPRQDLKILFNKIKKELRHMYDQEPDKPFGASGKSEPGVSSSPLKNILGFPPYVSCPFGMDLSRELGMEYIAQKLTRNNNIISRIKEATSTEDIGLSRPREFYKGSLDENTIIPLESARTDFPEGLTFDISYCLLDDITEHVVSEFDTEGEETRLGSTLDARGVKGSKGYIQGILDSTTQVTKDIEIAAGKPDRMGGVYYMKVRDDLTAFLFGGKSHSYLLGRLYAFARRRQLRDLLTSWSAPNHEYHGYVYRYKLFNLAAELQYIRLSDIRFEECERLSPGLDAMRRCQDTIELWSGETWDWWPLLPCLRPLKEGEVRLRWKCACGEERGQSMSTPSQNTASSIIWHRWRDQYPFRASGSSSTSTIQTGQRYQAMLGTTYPFSHLCEKVEDYEFVTRQEHVFPEATNHDYEYRPRPMGNIPPVSEHEFRLRFYACHDPRPPQSLLHRYHKCRKFGCHTHDILHLFPKKKTRLEEAGDRREMFWGIYARERISFSWVLGYNLFCLLPMLAFFVAWILPRGRGTDLQNPSIPLSMMMGMLSLFWSLFLSSLQFGKPR</sequence>
<feature type="transmembrane region" description="Helical" evidence="10">
    <location>
        <begin position="729"/>
        <end position="751"/>
    </location>
</feature>
<evidence type="ECO:0000256" key="4">
    <source>
        <dbReference type="ARBA" id="ARBA00022692"/>
    </source>
</evidence>
<feature type="transmembrane region" description="Helical" evidence="10">
    <location>
        <begin position="1496"/>
        <end position="1517"/>
    </location>
</feature>
<dbReference type="Pfam" id="PF03169">
    <property type="entry name" value="OPT"/>
    <property type="match status" value="2"/>
</dbReference>
<dbReference type="GO" id="GO:0016020">
    <property type="term" value="C:membrane"/>
    <property type="evidence" value="ECO:0007669"/>
    <property type="project" value="UniProtKB-SubCell"/>
</dbReference>
<feature type="transmembrane region" description="Helical" evidence="10">
    <location>
        <begin position="319"/>
        <end position="349"/>
    </location>
</feature>
<feature type="transmembrane region" description="Helical" evidence="10">
    <location>
        <begin position="252"/>
        <end position="270"/>
    </location>
</feature>
<feature type="transmembrane region" description="Helical" evidence="10">
    <location>
        <begin position="221"/>
        <end position="245"/>
    </location>
</feature>
<feature type="compositionally biased region" description="Basic and acidic residues" evidence="9">
    <location>
        <begin position="36"/>
        <end position="54"/>
    </location>
</feature>
<evidence type="ECO:0000256" key="8">
    <source>
        <dbReference type="ARBA" id="ARBA00023136"/>
    </source>
</evidence>
<dbReference type="EMBL" id="JBANMG010000005">
    <property type="protein sequence ID" value="KAK6952875.1"/>
    <property type="molecule type" value="Genomic_DNA"/>
</dbReference>
<dbReference type="InterPro" id="IPR004813">
    <property type="entry name" value="OPT"/>
</dbReference>
<protein>
    <submittedName>
        <fullName evidence="11">Uncharacterized protein</fullName>
    </submittedName>
</protein>
<keyword evidence="12" id="KW-1185">Reference proteome</keyword>
<feature type="transmembrane region" description="Helical" evidence="10">
    <location>
        <begin position="369"/>
        <end position="389"/>
    </location>
</feature>
<proteinExistence type="inferred from homology"/>
<feature type="transmembrane region" description="Helical" evidence="10">
    <location>
        <begin position="650"/>
        <end position="672"/>
    </location>
</feature>
<feature type="compositionally biased region" description="Basic and acidic residues" evidence="9">
    <location>
        <begin position="14"/>
        <end position="25"/>
    </location>
</feature>
<evidence type="ECO:0000256" key="5">
    <source>
        <dbReference type="ARBA" id="ARBA00022856"/>
    </source>
</evidence>
<dbReference type="PANTHER" id="PTHR22601">
    <property type="entry name" value="ISP4 LIKE PROTEIN"/>
    <property type="match status" value="1"/>
</dbReference>
<feature type="transmembrane region" description="Helical" evidence="10">
    <location>
        <begin position="521"/>
        <end position="541"/>
    </location>
</feature>
<evidence type="ECO:0000256" key="10">
    <source>
        <dbReference type="SAM" id="Phobius"/>
    </source>
</evidence>
<feature type="transmembrane region" description="Helical" evidence="10">
    <location>
        <begin position="547"/>
        <end position="567"/>
    </location>
</feature>
<evidence type="ECO:0000256" key="6">
    <source>
        <dbReference type="ARBA" id="ARBA00022927"/>
    </source>
</evidence>
<feature type="transmembrane region" description="Helical" evidence="10">
    <location>
        <begin position="461"/>
        <end position="487"/>
    </location>
</feature>
<evidence type="ECO:0000256" key="7">
    <source>
        <dbReference type="ARBA" id="ARBA00022989"/>
    </source>
</evidence>
<evidence type="ECO:0000256" key="9">
    <source>
        <dbReference type="SAM" id="MobiDB-lite"/>
    </source>
</evidence>
<comment type="subcellular location">
    <subcellularLocation>
        <location evidence="1">Membrane</location>
        <topology evidence="1">Multi-pass membrane protein</topology>
    </subcellularLocation>
</comment>
<dbReference type="InterPro" id="IPR004648">
    <property type="entry name" value="Oligpept_transpt"/>
</dbReference>
<evidence type="ECO:0000313" key="12">
    <source>
        <dbReference type="Proteomes" id="UP001369815"/>
    </source>
</evidence>
<keyword evidence="8 10" id="KW-0472">Membrane</keyword>
<keyword evidence="5" id="KW-0571">Peptide transport</keyword>
<feature type="region of interest" description="Disordered" evidence="9">
    <location>
        <begin position="1"/>
        <end position="92"/>
    </location>
</feature>
<keyword evidence="4 10" id="KW-0812">Transmembrane</keyword>
<feature type="transmembrane region" description="Helical" evidence="10">
    <location>
        <begin position="401"/>
        <end position="420"/>
    </location>
</feature>
<keyword evidence="6" id="KW-0653">Protein transport</keyword>
<keyword evidence="3" id="KW-0813">Transport</keyword>
<dbReference type="GO" id="GO:0015031">
    <property type="term" value="P:protein transport"/>
    <property type="evidence" value="ECO:0007669"/>
    <property type="project" value="UniProtKB-KW"/>
</dbReference>
<dbReference type="Proteomes" id="UP001369815">
    <property type="component" value="Unassembled WGS sequence"/>
</dbReference>
<keyword evidence="7 10" id="KW-1133">Transmembrane helix</keyword>
<accession>A0AAX6MJQ8</accession>
<evidence type="ECO:0000256" key="1">
    <source>
        <dbReference type="ARBA" id="ARBA00004141"/>
    </source>
</evidence>
<reference evidence="11 12" key="1">
    <citation type="journal article" date="2024" name="Front Chem Biol">
        <title>Unveiling the potential of Daldinia eschscholtzii MFLUCC 19-0629 through bioactivity and bioinformatics studies for enhanced sustainable agriculture production.</title>
        <authorList>
            <person name="Brooks S."/>
            <person name="Weaver J.A."/>
            <person name="Klomchit A."/>
            <person name="Alharthi S.A."/>
            <person name="Onlamun T."/>
            <person name="Nurani R."/>
            <person name="Vong T.K."/>
            <person name="Alberti F."/>
            <person name="Greco C."/>
        </authorList>
    </citation>
    <scope>NUCLEOTIDE SEQUENCE [LARGE SCALE GENOMIC DNA]</scope>
    <source>
        <strain evidence="11">MFLUCC 19-0629</strain>
    </source>
</reference>
<comment type="similarity">
    <text evidence="2">Belongs to the oligopeptide OPT transporter family.</text>
</comment>